<name>A0A381KNA3_9ENTR</name>
<evidence type="ECO:0000313" key="1">
    <source>
        <dbReference type="EMBL" id="SUY92833.1"/>
    </source>
</evidence>
<organism evidence="1 2">
    <name type="scientific">Buttiauxella agrestis</name>
    <dbReference type="NCBI Taxonomy" id="82977"/>
    <lineage>
        <taxon>Bacteria</taxon>
        <taxon>Pseudomonadati</taxon>
        <taxon>Pseudomonadota</taxon>
        <taxon>Gammaproteobacteria</taxon>
        <taxon>Enterobacterales</taxon>
        <taxon>Enterobacteriaceae</taxon>
        <taxon>Buttiauxella</taxon>
    </lineage>
</organism>
<dbReference type="AlphaFoldDB" id="A0A381KNA3"/>
<gene>
    <name evidence="1" type="ORF">NCTC12119_04862</name>
</gene>
<dbReference type="Proteomes" id="UP000255528">
    <property type="component" value="Unassembled WGS sequence"/>
</dbReference>
<accession>A0A381KNA3</accession>
<evidence type="ECO:0000313" key="2">
    <source>
        <dbReference type="Proteomes" id="UP000255528"/>
    </source>
</evidence>
<proteinExistence type="predicted"/>
<dbReference type="RefSeq" id="WP_115632068.1">
    <property type="nucleotide sequence ID" value="NZ_UIGI01000002.1"/>
</dbReference>
<sequence>MINKIIAIFKGKFLNAKSATYEELFEVAKTFTKGKSYSLDSPTKSSSSETSVSTLLKELSDLLGKYQSNYNHPDYTPVYLFGGDCANIHINILNYIQKYYSDISANITIGGVLLSGQQGFQFSQDKCNEWLENGSPEIFSCHAWITIDNDYILDCTIGTYINTRIDPAKDDNISQNAYGGLTFGKVDNLQHIAISNLKGKRPPEDIKIEYNPVILGEEAFEVIVPKST</sequence>
<reference evidence="1 2" key="1">
    <citation type="submission" date="2018-06" db="EMBL/GenBank/DDBJ databases">
        <authorList>
            <consortium name="Pathogen Informatics"/>
            <person name="Doyle S."/>
        </authorList>
    </citation>
    <scope>NUCLEOTIDE SEQUENCE [LARGE SCALE GENOMIC DNA]</scope>
    <source>
        <strain evidence="1 2">NCTC12119</strain>
    </source>
</reference>
<dbReference type="EMBL" id="UIGI01000002">
    <property type="protein sequence ID" value="SUY92833.1"/>
    <property type="molecule type" value="Genomic_DNA"/>
</dbReference>
<protein>
    <submittedName>
        <fullName evidence="1">Uncharacterized protein</fullName>
    </submittedName>
</protein>